<evidence type="ECO:0000256" key="4">
    <source>
        <dbReference type="ARBA" id="ARBA00022833"/>
    </source>
</evidence>
<protein>
    <recommendedName>
        <fullName evidence="8">DNA polymerase III subunit gamma/tau</fullName>
        <ecNumber evidence="8">2.7.7.7</ecNumber>
    </recommendedName>
</protein>
<dbReference type="InterPro" id="IPR012763">
    <property type="entry name" value="DNA_pol_III_sug/sutau_N"/>
</dbReference>
<dbReference type="SUPFAM" id="SSF52540">
    <property type="entry name" value="P-loop containing nucleoside triphosphate hydrolases"/>
    <property type="match status" value="1"/>
</dbReference>
<dbReference type="GO" id="GO:0003677">
    <property type="term" value="F:DNA binding"/>
    <property type="evidence" value="ECO:0007669"/>
    <property type="project" value="InterPro"/>
</dbReference>
<accession>A0A449B4R6</accession>
<comment type="subunit">
    <text evidence="8">DNA polymerase III contains a core (composed of alpha, epsilon and theta chains) that associates with a tau subunit. This core dimerizes to form the POLIII' complex. PolIII' associates with the gamma complex (composed of gamma, delta, delta', psi and chi chains) and with the beta chain to form the complete DNA polymerase III complex.</text>
</comment>
<dbReference type="InterPro" id="IPR050238">
    <property type="entry name" value="DNA_Rep/Repair_Clamp_Loader"/>
</dbReference>
<dbReference type="Gene3D" id="1.20.272.10">
    <property type="match status" value="1"/>
</dbReference>
<keyword evidence="5 8" id="KW-0067">ATP-binding</keyword>
<dbReference type="GO" id="GO:0009360">
    <property type="term" value="C:DNA polymerase III complex"/>
    <property type="evidence" value="ECO:0007669"/>
    <property type="project" value="InterPro"/>
</dbReference>
<dbReference type="GO" id="GO:0046872">
    <property type="term" value="F:metal ion binding"/>
    <property type="evidence" value="ECO:0007669"/>
    <property type="project" value="UniProtKB-KW"/>
</dbReference>
<dbReference type="RefSeq" id="WP_129646808.1">
    <property type="nucleotide sequence ID" value="NZ_LR215037.1"/>
</dbReference>
<proteinExistence type="inferred from homology"/>
<dbReference type="CDD" id="cd18137">
    <property type="entry name" value="HLD_clamp_pol_III_gamma_tau"/>
    <property type="match status" value="1"/>
</dbReference>
<dbReference type="AlphaFoldDB" id="A0A449B4R6"/>
<dbReference type="GO" id="GO:0005524">
    <property type="term" value="F:ATP binding"/>
    <property type="evidence" value="ECO:0007669"/>
    <property type="project" value="UniProtKB-KW"/>
</dbReference>
<evidence type="ECO:0000313" key="11">
    <source>
        <dbReference type="Proteomes" id="UP000290243"/>
    </source>
</evidence>
<dbReference type="InterPro" id="IPR003593">
    <property type="entry name" value="AAA+_ATPase"/>
</dbReference>
<dbReference type="NCBIfam" id="TIGR02397">
    <property type="entry name" value="dnaX_nterm"/>
    <property type="match status" value="1"/>
</dbReference>
<keyword evidence="6 8" id="KW-0239">DNA-directed DNA polymerase</keyword>
<keyword evidence="8 10" id="KW-0808">Transferase</keyword>
<dbReference type="InterPro" id="IPR008921">
    <property type="entry name" value="DNA_pol3_clamp-load_cplx_C"/>
</dbReference>
<keyword evidence="4" id="KW-0862">Zinc</keyword>
<keyword evidence="3 8" id="KW-0547">Nucleotide-binding</keyword>
<keyword evidence="11" id="KW-1185">Reference proteome</keyword>
<dbReference type="SMART" id="SM00382">
    <property type="entry name" value="AAA"/>
    <property type="match status" value="1"/>
</dbReference>
<evidence type="ECO:0000256" key="8">
    <source>
        <dbReference type="RuleBase" id="RU364063"/>
    </source>
</evidence>
<dbReference type="InterPro" id="IPR045085">
    <property type="entry name" value="HLD_clamp_pol_III_gamma_tau"/>
</dbReference>
<evidence type="ECO:0000256" key="3">
    <source>
        <dbReference type="ARBA" id="ARBA00022741"/>
    </source>
</evidence>
<dbReference type="PRINTS" id="PR00300">
    <property type="entry name" value="CLPPROTEASEA"/>
</dbReference>
<dbReference type="EMBL" id="LR215037">
    <property type="protein sequence ID" value="VEU75582.1"/>
    <property type="molecule type" value="Genomic_DNA"/>
</dbReference>
<dbReference type="InterPro" id="IPR001270">
    <property type="entry name" value="ClpA/B"/>
</dbReference>
<dbReference type="CDD" id="cd00009">
    <property type="entry name" value="AAA"/>
    <property type="match status" value="1"/>
</dbReference>
<feature type="domain" description="AAA+ ATPase" evidence="9">
    <location>
        <begin position="37"/>
        <end position="185"/>
    </location>
</feature>
<dbReference type="SUPFAM" id="SSF48019">
    <property type="entry name" value="post-AAA+ oligomerization domain-like"/>
    <property type="match status" value="1"/>
</dbReference>
<dbReference type="GO" id="GO:0006261">
    <property type="term" value="P:DNA-templated DNA replication"/>
    <property type="evidence" value="ECO:0007669"/>
    <property type="project" value="TreeGrafter"/>
</dbReference>
<evidence type="ECO:0000256" key="5">
    <source>
        <dbReference type="ARBA" id="ARBA00022840"/>
    </source>
</evidence>
<name>A0A449B4R6_9BACT</name>
<evidence type="ECO:0000256" key="2">
    <source>
        <dbReference type="ARBA" id="ARBA00022723"/>
    </source>
</evidence>
<dbReference type="InterPro" id="IPR027417">
    <property type="entry name" value="P-loop_NTPase"/>
</dbReference>
<dbReference type="PANTHER" id="PTHR11669:SF0">
    <property type="entry name" value="PROTEIN STICHEL-LIKE 2"/>
    <property type="match status" value="1"/>
</dbReference>
<dbReference type="EC" id="2.7.7.7" evidence="8"/>
<dbReference type="KEGG" id="mmau:NCTC10168_00508"/>
<sequence>MSYKALYRKYRPKSFSDVKGQDHIVETLKNVVINHKISHGYLFCGPRGVGKTSLAKIFANIINCYHLEDVTKLCENCLNNLNSNLDIIEMDAASNNGVDSIRELKEKIEHLPTKGNYKVYIIDEVHMLSKGAFNALLKTLEEPPAHAIFILATTDPQKIPPTIISRLQRFNFRRISTNTIVNQLTEILEKENIKFDSKVLYYIARLATGGMRDALSITEQANAYGNGEIKLKDVIYAFGITSNQQLISLANNLFRNLTEESIKEFTLLKESGIDPKEFVISFIDLFKDYIIYQKTNDKAFLDLLIDEEIQELTINYDFAQKAIEFLYKLNKELFYTDNYFQLIEIYLIKISEINKDNKSIKNLNNNGNIENMNFKENKNNQDTFEKVIATTQELVVQVNQNENNIEAIEDDILTGVFDSIDNEVIIDTRELGIQSEILNTKTTIIPAFEEKYKKIDKFESNYSKEELIKALYICDIQSRSNFDAYLQILIGDNLLNEYSDLARAFSEVKIKAAGNNFLVLTSDNLPILNYLSNIENKENVQNLLKQYFKTTVRLILCEKNWFKEIALSIKKEREMNPNKPKPQFDQFTNIEIEKELSPSKQLFDKLNF</sequence>
<dbReference type="FunFam" id="1.10.8.60:FF:000013">
    <property type="entry name" value="DNA polymerase III subunit gamma/tau"/>
    <property type="match status" value="1"/>
</dbReference>
<gene>
    <name evidence="8 10" type="primary">dnaX</name>
    <name evidence="10" type="ORF">NCTC10168_00508</name>
</gene>
<dbReference type="NCBIfam" id="NF004046">
    <property type="entry name" value="PRK05563.1"/>
    <property type="match status" value="1"/>
</dbReference>
<evidence type="ECO:0000256" key="1">
    <source>
        <dbReference type="ARBA" id="ARBA00006360"/>
    </source>
</evidence>
<keyword evidence="8 10" id="KW-0548">Nucleotidyltransferase</keyword>
<comment type="similarity">
    <text evidence="1 8">Belongs to the DnaX/STICHEL family.</text>
</comment>
<dbReference type="OrthoDB" id="9810148at2"/>
<dbReference type="FunFam" id="3.40.50.300:FF:000014">
    <property type="entry name" value="DNA polymerase III subunit gamma/tau"/>
    <property type="match status" value="1"/>
</dbReference>
<evidence type="ECO:0000256" key="7">
    <source>
        <dbReference type="ARBA" id="ARBA00049244"/>
    </source>
</evidence>
<dbReference type="Proteomes" id="UP000290243">
    <property type="component" value="Chromosome"/>
</dbReference>
<evidence type="ECO:0000256" key="6">
    <source>
        <dbReference type="ARBA" id="ARBA00022932"/>
    </source>
</evidence>
<comment type="catalytic activity">
    <reaction evidence="7 8">
        <text>DNA(n) + a 2'-deoxyribonucleoside 5'-triphosphate = DNA(n+1) + diphosphate</text>
        <dbReference type="Rhea" id="RHEA:22508"/>
        <dbReference type="Rhea" id="RHEA-COMP:17339"/>
        <dbReference type="Rhea" id="RHEA-COMP:17340"/>
        <dbReference type="ChEBI" id="CHEBI:33019"/>
        <dbReference type="ChEBI" id="CHEBI:61560"/>
        <dbReference type="ChEBI" id="CHEBI:173112"/>
        <dbReference type="EC" id="2.7.7.7"/>
    </reaction>
</comment>
<reference evidence="10 11" key="1">
    <citation type="submission" date="2019-01" db="EMBL/GenBank/DDBJ databases">
        <authorList>
            <consortium name="Pathogen Informatics"/>
        </authorList>
    </citation>
    <scope>NUCLEOTIDE SEQUENCE [LARGE SCALE GENOMIC DNA]</scope>
    <source>
        <strain evidence="10 11">NCTC10168</strain>
    </source>
</reference>
<dbReference type="Gene3D" id="1.10.8.60">
    <property type="match status" value="1"/>
</dbReference>
<dbReference type="Pfam" id="PF22608">
    <property type="entry name" value="DNAX_ATPase_lid"/>
    <property type="match status" value="1"/>
</dbReference>
<evidence type="ECO:0000313" key="10">
    <source>
        <dbReference type="EMBL" id="VEU75582.1"/>
    </source>
</evidence>
<keyword evidence="8" id="KW-0235">DNA replication</keyword>
<evidence type="ECO:0000259" key="9">
    <source>
        <dbReference type="SMART" id="SM00382"/>
    </source>
</evidence>
<dbReference type="PANTHER" id="PTHR11669">
    <property type="entry name" value="REPLICATION FACTOR C / DNA POLYMERASE III GAMMA-TAU SUBUNIT"/>
    <property type="match status" value="1"/>
</dbReference>
<dbReference type="GO" id="GO:0003887">
    <property type="term" value="F:DNA-directed DNA polymerase activity"/>
    <property type="evidence" value="ECO:0007669"/>
    <property type="project" value="UniProtKB-KW"/>
</dbReference>
<comment type="function">
    <text evidence="8">DNA polymerase III is a complex, multichain enzyme responsible for most of the replicative synthesis in bacteria. This DNA polymerase also exhibits 3' to 5' exonuclease activity.</text>
</comment>
<keyword evidence="2" id="KW-0479">Metal-binding</keyword>
<organism evidence="10 11">
    <name type="scientific">Mycoplasmopsis maculosa</name>
    <dbReference type="NCBI Taxonomy" id="114885"/>
    <lineage>
        <taxon>Bacteria</taxon>
        <taxon>Bacillati</taxon>
        <taxon>Mycoplasmatota</taxon>
        <taxon>Mycoplasmoidales</taxon>
        <taxon>Metamycoplasmataceae</taxon>
        <taxon>Mycoplasmopsis</taxon>
    </lineage>
</organism>
<dbReference type="Gene3D" id="3.40.50.300">
    <property type="entry name" value="P-loop containing nucleotide triphosphate hydrolases"/>
    <property type="match status" value="1"/>
</dbReference>
<dbReference type="Pfam" id="PF13177">
    <property type="entry name" value="DNA_pol3_delta2"/>
    <property type="match status" value="1"/>
</dbReference>